<sequence>HTNENRGISDDDEKWLKENINDFFKKDHNQNEHGSEKNPGEVPDYILAG</sequence>
<evidence type="ECO:0000256" key="1">
    <source>
        <dbReference type="SAM" id="MobiDB-lite"/>
    </source>
</evidence>
<evidence type="ECO:0000313" key="2">
    <source>
        <dbReference type="EMBL" id="PKH46086.1"/>
    </source>
</evidence>
<feature type="region of interest" description="Disordered" evidence="1">
    <location>
        <begin position="22"/>
        <end position="49"/>
    </location>
</feature>
<gene>
    <name evidence="2" type="ORF">CVH13_01257</name>
</gene>
<organism evidence="2 3">
    <name type="scientific">Dehalococcoides mccartyi</name>
    <dbReference type="NCBI Taxonomy" id="61435"/>
    <lineage>
        <taxon>Bacteria</taxon>
        <taxon>Bacillati</taxon>
        <taxon>Chloroflexota</taxon>
        <taxon>Dehalococcoidia</taxon>
        <taxon>Dehalococcoidales</taxon>
        <taxon>Dehalococcoidaceae</taxon>
        <taxon>Dehalococcoides</taxon>
    </lineage>
</organism>
<protein>
    <submittedName>
        <fullName evidence="2">Uncharacterized protein</fullName>
    </submittedName>
</protein>
<dbReference type="AlphaFoldDB" id="A0A2J1DVB5"/>
<comment type="caution">
    <text evidence="2">The sequence shown here is derived from an EMBL/GenBank/DDBJ whole genome shotgun (WGS) entry which is preliminary data.</text>
</comment>
<proteinExistence type="predicted"/>
<feature type="compositionally biased region" description="Basic and acidic residues" evidence="1">
    <location>
        <begin position="22"/>
        <end position="39"/>
    </location>
</feature>
<reference evidence="2 3" key="1">
    <citation type="journal article" date="2017" name="FEMS Microbiol. Ecol.">
        <title>Reconstructed genomes of novel Dehalococcoides mccartyi strains from 1,2,3,4-tetrachlorodibenzo-p-dioxin-dechlorinating enrichment cultures reveal divergent reductive dehalogenase gene profiles.</title>
        <authorList>
            <person name="Dam H.T."/>
            <person name="Vollmers J."/>
            <person name="Kaster A.K."/>
            <person name="Haggblom M.M."/>
        </authorList>
    </citation>
    <scope>NUCLEOTIDE SEQUENCE [LARGE SCALE GENOMIC DNA]</scope>
    <source>
        <strain evidence="2 3">H1-3-2.001</strain>
    </source>
</reference>
<feature type="non-terminal residue" evidence="2">
    <location>
        <position position="1"/>
    </location>
</feature>
<dbReference type="Proteomes" id="UP000233649">
    <property type="component" value="Unassembled WGS sequence"/>
</dbReference>
<accession>A0A2J1DVB5</accession>
<evidence type="ECO:0000313" key="3">
    <source>
        <dbReference type="Proteomes" id="UP000233649"/>
    </source>
</evidence>
<dbReference type="EMBL" id="PHFD01000253">
    <property type="protein sequence ID" value="PKH46086.1"/>
    <property type="molecule type" value="Genomic_DNA"/>
</dbReference>
<name>A0A2J1DVB5_9CHLR</name>